<protein>
    <submittedName>
        <fullName evidence="2">Uncharacterized protein</fullName>
    </submittedName>
</protein>
<feature type="compositionally biased region" description="Gly residues" evidence="1">
    <location>
        <begin position="617"/>
        <end position="626"/>
    </location>
</feature>
<gene>
    <name evidence="2" type="ORF">B0H16DRAFT_1900962</name>
</gene>
<proteinExistence type="predicted"/>
<reference evidence="2" key="1">
    <citation type="submission" date="2023-03" db="EMBL/GenBank/DDBJ databases">
        <title>Massive genome expansion in bonnet fungi (Mycena s.s.) driven by repeated elements and novel gene families across ecological guilds.</title>
        <authorList>
            <consortium name="Lawrence Berkeley National Laboratory"/>
            <person name="Harder C.B."/>
            <person name="Miyauchi S."/>
            <person name="Viragh M."/>
            <person name="Kuo A."/>
            <person name="Thoen E."/>
            <person name="Andreopoulos B."/>
            <person name="Lu D."/>
            <person name="Skrede I."/>
            <person name="Drula E."/>
            <person name="Henrissat B."/>
            <person name="Morin E."/>
            <person name="Kohler A."/>
            <person name="Barry K."/>
            <person name="LaButti K."/>
            <person name="Morin E."/>
            <person name="Salamov A."/>
            <person name="Lipzen A."/>
            <person name="Mereny Z."/>
            <person name="Hegedus B."/>
            <person name="Baldrian P."/>
            <person name="Stursova M."/>
            <person name="Weitz H."/>
            <person name="Taylor A."/>
            <person name="Grigoriev I.V."/>
            <person name="Nagy L.G."/>
            <person name="Martin F."/>
            <person name="Kauserud H."/>
        </authorList>
    </citation>
    <scope>NUCLEOTIDE SEQUENCE</scope>
    <source>
        <strain evidence="2">CBHHK182m</strain>
    </source>
</reference>
<evidence type="ECO:0000313" key="2">
    <source>
        <dbReference type="EMBL" id="KAJ7710044.1"/>
    </source>
</evidence>
<sequence length="726" mass="78031">MSTDEHEDGEEIHNAKKTSFTLKDKHTDFLNTFLADFHTLERGSNLTKGKKKDWVASTVSPKFIDKFGLQGDSSVQLKDVRAVVQRWYYNRSVHKKNKGQTQPSISTGAKPVAKSAMDIWAEEHKEALRTRAVELTPLNDRGQLGKNLAPWRKARDEGWAALDSTEQQTYQALADKANTENKVGPPVEHICANQADTATLIGNALLKKIGHVWGGIGDAAIFAAIVYRRKEDGRMKTVNVSAVADDMPGLVLSNAKEFRGDLLGWGEQVLPDLLKVETDDDGAPLLPEWTENTTTAEGRRLLQLWGLKCYDWLGKGAPKREADVIISFKEGKDEPWQDFCPATMDAKDISTLYSRLRKEQEDYDDEALPFLYRCLYPAEKEDKKDKGKKPVKKPKNDEPADVIHDFAPRPPKRGPAPPPPPPAPAPPPSPTPPPAAPPAAPSTPASPVPSMDNDDAGGGEKASRGKKKKMDAVSAKPDGEKDGGGSPETGGDGGSSKRRNKDSGRAKRDGEKGGREAGGREAGGREAGDDDGSSKKRKKHGGSGSAQVGGDEGSPKKRKRESAGGKPDEKEDGSANAEAGGDGSAKTRKRKDAGSVKPDGAEAGGDEGSAGAPSGAKAGGKKGGSGGKRKNPDTESEGAPAAKKARRQPAGVKATEAAQPRRGRSNAVVVEDRLIAGRTVKFGTTTYWYRLNSPKLPAPFKWTDKYEVSHVKESLIPKEDEGTLEF</sequence>
<feature type="region of interest" description="Disordered" evidence="1">
    <location>
        <begin position="381"/>
        <end position="665"/>
    </location>
</feature>
<dbReference type="AlphaFoldDB" id="A0AAD7MCI9"/>
<feature type="compositionally biased region" description="Basic and acidic residues" evidence="1">
    <location>
        <begin position="501"/>
        <end position="527"/>
    </location>
</feature>
<feature type="compositionally biased region" description="Basic and acidic residues" evidence="1">
    <location>
        <begin position="394"/>
        <end position="407"/>
    </location>
</feature>
<name>A0AAD7MCI9_9AGAR</name>
<dbReference type="EMBL" id="JARKIB010000417">
    <property type="protein sequence ID" value="KAJ7710044.1"/>
    <property type="molecule type" value="Genomic_DNA"/>
</dbReference>
<evidence type="ECO:0000256" key="1">
    <source>
        <dbReference type="SAM" id="MobiDB-lite"/>
    </source>
</evidence>
<dbReference type="Proteomes" id="UP001215598">
    <property type="component" value="Unassembled WGS sequence"/>
</dbReference>
<feature type="compositionally biased region" description="Gly residues" evidence="1">
    <location>
        <begin position="484"/>
        <end position="494"/>
    </location>
</feature>
<feature type="compositionally biased region" description="Pro residues" evidence="1">
    <location>
        <begin position="413"/>
        <end position="447"/>
    </location>
</feature>
<feature type="compositionally biased region" description="Basic and acidic residues" evidence="1">
    <location>
        <begin position="561"/>
        <end position="573"/>
    </location>
</feature>
<organism evidence="2 3">
    <name type="scientific">Mycena metata</name>
    <dbReference type="NCBI Taxonomy" id="1033252"/>
    <lineage>
        <taxon>Eukaryota</taxon>
        <taxon>Fungi</taxon>
        <taxon>Dikarya</taxon>
        <taxon>Basidiomycota</taxon>
        <taxon>Agaricomycotina</taxon>
        <taxon>Agaricomycetes</taxon>
        <taxon>Agaricomycetidae</taxon>
        <taxon>Agaricales</taxon>
        <taxon>Marasmiineae</taxon>
        <taxon>Mycenaceae</taxon>
        <taxon>Mycena</taxon>
    </lineage>
</organism>
<keyword evidence="3" id="KW-1185">Reference proteome</keyword>
<comment type="caution">
    <text evidence="2">The sequence shown here is derived from an EMBL/GenBank/DDBJ whole genome shotgun (WGS) entry which is preliminary data.</text>
</comment>
<accession>A0AAD7MCI9</accession>
<evidence type="ECO:0000313" key="3">
    <source>
        <dbReference type="Proteomes" id="UP001215598"/>
    </source>
</evidence>